<feature type="transmembrane region" description="Helical" evidence="7">
    <location>
        <begin position="445"/>
        <end position="462"/>
    </location>
</feature>
<evidence type="ECO:0000259" key="8">
    <source>
        <dbReference type="PROSITE" id="PS50850"/>
    </source>
</evidence>
<dbReference type="InterPro" id="IPR020846">
    <property type="entry name" value="MFS_dom"/>
</dbReference>
<feature type="transmembrane region" description="Helical" evidence="7">
    <location>
        <begin position="206"/>
        <end position="230"/>
    </location>
</feature>
<feature type="transmembrane region" description="Helical" evidence="7">
    <location>
        <begin position="242"/>
        <end position="262"/>
    </location>
</feature>
<dbReference type="AlphaFoldDB" id="A0A0C3PVD5"/>
<keyword evidence="2" id="KW-0813">Transport</keyword>
<feature type="compositionally biased region" description="Polar residues" evidence="6">
    <location>
        <begin position="1"/>
        <end position="14"/>
    </location>
</feature>
<dbReference type="PANTHER" id="PTHR43791">
    <property type="entry name" value="PERMEASE-RELATED"/>
    <property type="match status" value="1"/>
</dbReference>
<evidence type="ECO:0000256" key="6">
    <source>
        <dbReference type="SAM" id="MobiDB-lite"/>
    </source>
</evidence>
<feature type="transmembrane region" description="Helical" evidence="7">
    <location>
        <begin position="353"/>
        <end position="371"/>
    </location>
</feature>
<feature type="transmembrane region" description="Helical" evidence="7">
    <location>
        <begin position="483"/>
        <end position="503"/>
    </location>
</feature>
<evidence type="ECO:0000313" key="9">
    <source>
        <dbReference type="EMBL" id="KIP11783.1"/>
    </source>
</evidence>
<sequence>MTTVLPTFPSSQLSEKSDGSSDKLSDIKGDGSTYSAEIPPLGVSVATADGKRPFWSRKKRNPEDIATQPSVFDDPLTLETYRPPAQWENFHRFDPLFRWTWAEEFKIVRKIDFRIMIWAWLMFFSLDLDRTNISQANTDNFLDDLNMTTDDFNLGNTLFKLCFLIAELPSQLISKRVGPDRWIPSQMILWSIVSFCQFWIKGRSSFLATRCLLGFMQGGFIPDVVLYLSYFYTKNELPVRLAWFWVSNYMSHIVGAFLATGILRLRHTTGTAGWRYLFLIEGIFTLIVGLFSFLLMPPGPTQTRARWRPKGWFDEREEKIIVNRVLRDDPTKSGMHNREGLTLRMIWKCLRDWRMWPLYLLGLTFLIPVTPPQTYLTLSLRHLGFNTTQSNLLSVPSTVLGMITLLIFCYLSEIIDSRTIAMLTLQVWALPLLIALYTFNAQTSQWVYFAVVSLIVGYPYVHPIQVAWASTNSSSVGGRTVSASLYNMFVQASGIISANIYRADDKPLYKRGNRALIGITAMNIVLYSLTWMFYRTINRRRDRIWKAMTPQEQQNYLDTTTDTGNQRLNFRFSY</sequence>
<name>A0A0C3PVD5_PHLG1</name>
<organism evidence="9 10">
    <name type="scientific">Phlebiopsis gigantea (strain 11061_1 CR5-6)</name>
    <name type="common">White-rot fungus</name>
    <name type="synonym">Peniophora gigantea</name>
    <dbReference type="NCBI Taxonomy" id="745531"/>
    <lineage>
        <taxon>Eukaryota</taxon>
        <taxon>Fungi</taxon>
        <taxon>Dikarya</taxon>
        <taxon>Basidiomycota</taxon>
        <taxon>Agaricomycotina</taxon>
        <taxon>Agaricomycetes</taxon>
        <taxon>Polyporales</taxon>
        <taxon>Phanerochaetaceae</taxon>
        <taxon>Phlebiopsis</taxon>
    </lineage>
</organism>
<dbReference type="InterPro" id="IPR036259">
    <property type="entry name" value="MFS_trans_sf"/>
</dbReference>
<feature type="compositionally biased region" description="Basic and acidic residues" evidence="6">
    <location>
        <begin position="15"/>
        <end position="29"/>
    </location>
</feature>
<evidence type="ECO:0000256" key="3">
    <source>
        <dbReference type="ARBA" id="ARBA00022692"/>
    </source>
</evidence>
<dbReference type="EMBL" id="KN840444">
    <property type="protein sequence ID" value="KIP11783.1"/>
    <property type="molecule type" value="Genomic_DNA"/>
</dbReference>
<dbReference type="PANTHER" id="PTHR43791:SF65">
    <property type="entry name" value="MAJOR FACILITATOR SUPERFAMILY (MFS) PROFILE DOMAIN-CONTAINING PROTEIN-RELATED"/>
    <property type="match status" value="1"/>
</dbReference>
<dbReference type="InterPro" id="IPR011701">
    <property type="entry name" value="MFS"/>
</dbReference>
<dbReference type="SUPFAM" id="SSF103473">
    <property type="entry name" value="MFS general substrate transporter"/>
    <property type="match status" value="1"/>
</dbReference>
<reference evidence="9 10" key="1">
    <citation type="journal article" date="2014" name="PLoS Genet.">
        <title>Analysis of the Phlebiopsis gigantea genome, transcriptome and secretome provides insight into its pioneer colonization strategies of wood.</title>
        <authorList>
            <person name="Hori C."/>
            <person name="Ishida T."/>
            <person name="Igarashi K."/>
            <person name="Samejima M."/>
            <person name="Suzuki H."/>
            <person name="Master E."/>
            <person name="Ferreira P."/>
            <person name="Ruiz-Duenas F.J."/>
            <person name="Held B."/>
            <person name="Canessa P."/>
            <person name="Larrondo L.F."/>
            <person name="Schmoll M."/>
            <person name="Druzhinina I.S."/>
            <person name="Kubicek C.P."/>
            <person name="Gaskell J.A."/>
            <person name="Kersten P."/>
            <person name="St John F."/>
            <person name="Glasner J."/>
            <person name="Sabat G."/>
            <person name="Splinter BonDurant S."/>
            <person name="Syed K."/>
            <person name="Yadav J."/>
            <person name="Mgbeahuruike A.C."/>
            <person name="Kovalchuk A."/>
            <person name="Asiegbu F.O."/>
            <person name="Lackner G."/>
            <person name="Hoffmeister D."/>
            <person name="Rencoret J."/>
            <person name="Gutierrez A."/>
            <person name="Sun H."/>
            <person name="Lindquist E."/>
            <person name="Barry K."/>
            <person name="Riley R."/>
            <person name="Grigoriev I.V."/>
            <person name="Henrissat B."/>
            <person name="Kues U."/>
            <person name="Berka R.M."/>
            <person name="Martinez A.T."/>
            <person name="Covert S.F."/>
            <person name="Blanchette R.A."/>
            <person name="Cullen D."/>
        </authorList>
    </citation>
    <scope>NUCLEOTIDE SEQUENCE [LARGE SCALE GENOMIC DNA]</scope>
    <source>
        <strain evidence="9 10">11061_1 CR5-6</strain>
    </source>
</reference>
<evidence type="ECO:0000256" key="4">
    <source>
        <dbReference type="ARBA" id="ARBA00022989"/>
    </source>
</evidence>
<protein>
    <recommendedName>
        <fullName evidence="8">Major facilitator superfamily (MFS) profile domain-containing protein</fullName>
    </recommendedName>
</protein>
<keyword evidence="4 7" id="KW-1133">Transmembrane helix</keyword>
<dbReference type="STRING" id="745531.A0A0C3PVD5"/>
<keyword evidence="3 7" id="KW-0812">Transmembrane</keyword>
<dbReference type="HOGENOM" id="CLU_001265_2_1_1"/>
<dbReference type="FunFam" id="1.20.1250.20:FF:000106">
    <property type="entry name" value="MFS transporter, putative"/>
    <property type="match status" value="1"/>
</dbReference>
<dbReference type="Pfam" id="PF07690">
    <property type="entry name" value="MFS_1"/>
    <property type="match status" value="1"/>
</dbReference>
<feature type="transmembrane region" description="Helical" evidence="7">
    <location>
        <begin position="391"/>
        <end position="411"/>
    </location>
</feature>
<accession>A0A0C3PVD5</accession>
<dbReference type="OrthoDB" id="1935484at2759"/>
<gene>
    <name evidence="9" type="ORF">PHLGIDRAFT_124671</name>
</gene>
<dbReference type="GO" id="GO:0016020">
    <property type="term" value="C:membrane"/>
    <property type="evidence" value="ECO:0007669"/>
    <property type="project" value="UniProtKB-SubCell"/>
</dbReference>
<feature type="domain" description="Major facilitator superfamily (MFS) profile" evidence="8">
    <location>
        <begin position="115"/>
        <end position="538"/>
    </location>
</feature>
<evidence type="ECO:0000256" key="2">
    <source>
        <dbReference type="ARBA" id="ARBA00022448"/>
    </source>
</evidence>
<dbReference type="Proteomes" id="UP000053257">
    <property type="component" value="Unassembled WGS sequence"/>
</dbReference>
<feature type="transmembrane region" description="Helical" evidence="7">
    <location>
        <begin position="274"/>
        <end position="296"/>
    </location>
</feature>
<feature type="region of interest" description="Disordered" evidence="6">
    <location>
        <begin position="1"/>
        <end position="38"/>
    </location>
</feature>
<evidence type="ECO:0000256" key="7">
    <source>
        <dbReference type="SAM" id="Phobius"/>
    </source>
</evidence>
<keyword evidence="10" id="KW-1185">Reference proteome</keyword>
<feature type="transmembrane region" description="Helical" evidence="7">
    <location>
        <begin position="420"/>
        <end position="439"/>
    </location>
</feature>
<evidence type="ECO:0000256" key="1">
    <source>
        <dbReference type="ARBA" id="ARBA00004141"/>
    </source>
</evidence>
<keyword evidence="5 7" id="KW-0472">Membrane</keyword>
<dbReference type="PROSITE" id="PS50850">
    <property type="entry name" value="MFS"/>
    <property type="match status" value="1"/>
</dbReference>
<comment type="subcellular location">
    <subcellularLocation>
        <location evidence="1">Membrane</location>
        <topology evidence="1">Multi-pass membrane protein</topology>
    </subcellularLocation>
</comment>
<proteinExistence type="predicted"/>
<feature type="transmembrane region" description="Helical" evidence="7">
    <location>
        <begin position="515"/>
        <end position="534"/>
    </location>
</feature>
<evidence type="ECO:0000313" key="10">
    <source>
        <dbReference type="Proteomes" id="UP000053257"/>
    </source>
</evidence>
<dbReference type="GO" id="GO:0022857">
    <property type="term" value="F:transmembrane transporter activity"/>
    <property type="evidence" value="ECO:0007669"/>
    <property type="project" value="InterPro"/>
</dbReference>
<dbReference type="Gene3D" id="1.20.1250.20">
    <property type="entry name" value="MFS general substrate transporter like domains"/>
    <property type="match status" value="2"/>
</dbReference>
<evidence type="ECO:0000256" key="5">
    <source>
        <dbReference type="ARBA" id="ARBA00023136"/>
    </source>
</evidence>